<keyword evidence="5 12" id="KW-0863">Zinc-finger</keyword>
<keyword evidence="3" id="KW-0479">Metal-binding</keyword>
<evidence type="ECO:0000256" key="9">
    <source>
        <dbReference type="ARBA" id="ARBA00023155"/>
    </source>
</evidence>
<keyword evidence="11" id="KW-0539">Nucleus</keyword>
<feature type="domain" description="C2H2-type" evidence="14">
    <location>
        <begin position="444"/>
        <end position="471"/>
    </location>
</feature>
<dbReference type="FunFam" id="3.30.160.60:FF:000082">
    <property type="entry name" value="Putative zinc finger E-box-binding homeobox 2"/>
    <property type="match status" value="1"/>
</dbReference>
<protein>
    <submittedName>
        <fullName evidence="15">Zinc finger E-box-binding homeobox 2</fullName>
    </submittedName>
</protein>
<feature type="domain" description="C2H2-type" evidence="14">
    <location>
        <begin position="416"/>
        <end position="443"/>
    </location>
</feature>
<dbReference type="InterPro" id="IPR036236">
    <property type="entry name" value="Znf_C2H2_sf"/>
</dbReference>
<evidence type="ECO:0000256" key="8">
    <source>
        <dbReference type="ARBA" id="ARBA00023125"/>
    </source>
</evidence>
<keyword evidence="4" id="KW-0677">Repeat</keyword>
<evidence type="ECO:0000256" key="7">
    <source>
        <dbReference type="ARBA" id="ARBA00023015"/>
    </source>
</evidence>
<dbReference type="GO" id="GO:0008270">
    <property type="term" value="F:zinc ion binding"/>
    <property type="evidence" value="ECO:0007669"/>
    <property type="project" value="UniProtKB-KW"/>
</dbReference>
<evidence type="ECO:0000256" key="2">
    <source>
        <dbReference type="ARBA" id="ARBA00009867"/>
    </source>
</evidence>
<proteinExistence type="inferred from homology"/>
<dbReference type="PROSITE" id="PS00028">
    <property type="entry name" value="ZINC_FINGER_C2H2_1"/>
    <property type="match status" value="5"/>
</dbReference>
<feature type="compositionally biased region" description="Basic and acidic residues" evidence="13">
    <location>
        <begin position="586"/>
        <end position="597"/>
    </location>
</feature>
<dbReference type="GO" id="GO:0000978">
    <property type="term" value="F:RNA polymerase II cis-regulatory region sequence-specific DNA binding"/>
    <property type="evidence" value="ECO:0007669"/>
    <property type="project" value="TreeGrafter"/>
</dbReference>
<dbReference type="FunFam" id="3.30.160.60:FF:000013">
    <property type="entry name" value="Putative zinc finger E-box-binding homeobox 2"/>
    <property type="match status" value="2"/>
</dbReference>
<dbReference type="InterPro" id="IPR013087">
    <property type="entry name" value="Znf_C2H2_type"/>
</dbReference>
<keyword evidence="6" id="KW-0862">Zinc</keyword>
<dbReference type="InterPro" id="IPR051574">
    <property type="entry name" value="ZnF_E-box_Homeobox"/>
</dbReference>
<dbReference type="PANTHER" id="PTHR24391:SF11">
    <property type="entry name" value="ZINC FINGER E-BOX-BINDING HOMEOBOX 2"/>
    <property type="match status" value="1"/>
</dbReference>
<dbReference type="Pfam" id="PF05605">
    <property type="entry name" value="zf-Di19"/>
    <property type="match status" value="1"/>
</dbReference>
<dbReference type="EMBL" id="JAOTOJ010000001">
    <property type="protein sequence ID" value="KAK9410607.1"/>
    <property type="molecule type" value="Genomic_DNA"/>
</dbReference>
<evidence type="ECO:0000256" key="6">
    <source>
        <dbReference type="ARBA" id="ARBA00022833"/>
    </source>
</evidence>
<comment type="subcellular location">
    <subcellularLocation>
        <location evidence="1">Nucleus</location>
    </subcellularLocation>
</comment>
<dbReference type="AlphaFoldDB" id="A0AAW1CA16"/>
<dbReference type="Pfam" id="PF00096">
    <property type="entry name" value="zf-C2H2"/>
    <property type="match status" value="4"/>
</dbReference>
<dbReference type="PANTHER" id="PTHR24391">
    <property type="entry name" value="HISTONE H4 TRANSCRIPTION FACTOR-RELATED"/>
    <property type="match status" value="1"/>
</dbReference>
<evidence type="ECO:0000256" key="13">
    <source>
        <dbReference type="SAM" id="MobiDB-lite"/>
    </source>
</evidence>
<evidence type="ECO:0000256" key="1">
    <source>
        <dbReference type="ARBA" id="ARBA00004123"/>
    </source>
</evidence>
<feature type="region of interest" description="Disordered" evidence="13">
    <location>
        <begin position="533"/>
        <end position="631"/>
    </location>
</feature>
<dbReference type="SMART" id="SM00355">
    <property type="entry name" value="ZnF_C2H2"/>
    <property type="match status" value="7"/>
</dbReference>
<evidence type="ECO:0000256" key="12">
    <source>
        <dbReference type="PROSITE-ProRule" id="PRU00042"/>
    </source>
</evidence>
<evidence type="ECO:0000256" key="11">
    <source>
        <dbReference type="ARBA" id="ARBA00023242"/>
    </source>
</evidence>
<keyword evidence="16" id="KW-1185">Reference proteome</keyword>
<dbReference type="GO" id="GO:0000122">
    <property type="term" value="P:negative regulation of transcription by RNA polymerase II"/>
    <property type="evidence" value="ECO:0007669"/>
    <property type="project" value="UniProtKB-ARBA"/>
</dbReference>
<keyword evidence="8 15" id="KW-0238">DNA-binding</keyword>
<feature type="domain" description="C2H2-type" evidence="14">
    <location>
        <begin position="472"/>
        <end position="500"/>
    </location>
</feature>
<dbReference type="Gene3D" id="3.30.160.60">
    <property type="entry name" value="Classic Zinc Finger"/>
    <property type="match status" value="6"/>
</dbReference>
<evidence type="ECO:0000313" key="16">
    <source>
        <dbReference type="Proteomes" id="UP001474421"/>
    </source>
</evidence>
<dbReference type="PROSITE" id="PS50157">
    <property type="entry name" value="ZINC_FINGER_C2H2_2"/>
    <property type="match status" value="6"/>
</dbReference>
<evidence type="ECO:0000256" key="4">
    <source>
        <dbReference type="ARBA" id="ARBA00022737"/>
    </source>
</evidence>
<comment type="similarity">
    <text evidence="2">Belongs to the delta-EF1/ZFH-1 C2H2-type zinc-finger family.</text>
</comment>
<evidence type="ECO:0000259" key="14">
    <source>
        <dbReference type="PROSITE" id="PS50157"/>
    </source>
</evidence>
<reference evidence="15 16" key="1">
    <citation type="journal article" date="2024" name="Proc. Natl. Acad. Sci. U.S.A.">
        <title>The genetic regulatory architecture and epigenomic basis for age-related changes in rattlesnake venom.</title>
        <authorList>
            <person name="Hogan M.P."/>
            <person name="Holding M.L."/>
            <person name="Nystrom G.S."/>
            <person name="Colston T.J."/>
            <person name="Bartlett D.A."/>
            <person name="Mason A.J."/>
            <person name="Ellsworth S.A."/>
            <person name="Rautsaw R.M."/>
            <person name="Lawrence K.C."/>
            <person name="Strickland J.L."/>
            <person name="He B."/>
            <person name="Fraser P."/>
            <person name="Margres M.J."/>
            <person name="Gilbert D.M."/>
            <person name="Gibbs H.L."/>
            <person name="Parkinson C.L."/>
            <person name="Rokyta D.R."/>
        </authorList>
    </citation>
    <scope>NUCLEOTIDE SEQUENCE [LARGE SCALE GENOMIC DNA]</scope>
    <source>
        <strain evidence="15">DRR0105</strain>
    </source>
</reference>
<name>A0AAW1CA16_CROAD</name>
<accession>A0AAW1CA16</accession>
<sequence length="631" mass="72102">MGVLLNYENVLETGSETDEEDKLHIAEDDGIIGALDQEPSPASVPNHESSPHVSQALLPREEEEDEMRESGVDHAWHNHEILQASVDGSEEMKEEYDTMGPEAAIQTTGNNGTVKNANCTSDFEEYFAKRKLEEGDGHSVSIAEYLQRSDTAIIYPEAPEELSRLGTPEANGQEENDLPPGTPDAFAQLLTCPYCDRGYKRLTSLKEHIKYRHEKNEENFPCPLCNYTFAYRTQLERHMVTHKPGTDQHQMLTQGAGNRKFKCTECGKAFKYKHHLKEHLRIHSGEKPYECPNCKKRFSHSGSYSSHISSKKCIGLISVNGRMRNNIKTVQTSIPGLRPYPGIDQMSFLPHMAYTYPTGAATFADMQQRRKYQRKQGFQGELLDGTPDYMSGLDDLTDSDSCLSRKKIKKTESGMYACDLCDKTFQKSSSLLRHKYEHTGKRPHQCQICKKAFKHKHHLIEHSRLHSGEKPYQCDKCGKRFSHSGSYSQHMNHRYSYCKREAEEREAAEREAREKGHLETTELLMNRAYLQSITPQGYSDSEERESMPRDGESEREHEKEGEDGFEKLGRQDGDEEFEEEEEEESENKSMDTDPDTIRDEEEAGDHSMDDSSEDGKMETKSDHEDNMEDGM</sequence>
<dbReference type="SUPFAM" id="SSF57667">
    <property type="entry name" value="beta-beta-alpha zinc fingers"/>
    <property type="match status" value="4"/>
</dbReference>
<feature type="domain" description="C2H2-type" evidence="14">
    <location>
        <begin position="261"/>
        <end position="288"/>
    </location>
</feature>
<feature type="compositionally biased region" description="Acidic residues" evidence="13">
    <location>
        <begin position="573"/>
        <end position="585"/>
    </location>
</feature>
<dbReference type="FunFam" id="3.30.160.60:FF:000117">
    <property type="entry name" value="Zinc finger E-box-binding homeobox 2 isoform 1"/>
    <property type="match status" value="1"/>
</dbReference>
<keyword evidence="9 15" id="KW-0371">Homeobox</keyword>
<evidence type="ECO:0000256" key="3">
    <source>
        <dbReference type="ARBA" id="ARBA00022723"/>
    </source>
</evidence>
<keyword evidence="10" id="KW-0804">Transcription</keyword>
<feature type="domain" description="C2H2-type" evidence="14">
    <location>
        <begin position="190"/>
        <end position="218"/>
    </location>
</feature>
<dbReference type="FunFam" id="3.30.160.60:FF:000744">
    <property type="entry name" value="zinc finger E-box-binding homeobox 1"/>
    <property type="match status" value="1"/>
</dbReference>
<dbReference type="Proteomes" id="UP001474421">
    <property type="component" value="Unassembled WGS sequence"/>
</dbReference>
<dbReference type="GO" id="GO:0000981">
    <property type="term" value="F:DNA-binding transcription factor activity, RNA polymerase II-specific"/>
    <property type="evidence" value="ECO:0007669"/>
    <property type="project" value="TreeGrafter"/>
</dbReference>
<feature type="compositionally biased region" description="Basic and acidic residues" evidence="13">
    <location>
        <begin position="604"/>
        <end position="624"/>
    </location>
</feature>
<comment type="caution">
    <text evidence="15">The sequence shown here is derived from an EMBL/GenBank/DDBJ whole genome shotgun (WGS) entry which is preliminary data.</text>
</comment>
<dbReference type="GO" id="GO:0005634">
    <property type="term" value="C:nucleus"/>
    <property type="evidence" value="ECO:0007669"/>
    <property type="project" value="UniProtKB-SubCell"/>
</dbReference>
<keyword evidence="7" id="KW-0805">Transcription regulation</keyword>
<feature type="region of interest" description="Disordered" evidence="13">
    <location>
        <begin position="28"/>
        <end position="72"/>
    </location>
</feature>
<feature type="domain" description="C2H2-type" evidence="14">
    <location>
        <begin position="220"/>
        <end position="242"/>
    </location>
</feature>
<dbReference type="InterPro" id="IPR008598">
    <property type="entry name" value="Di19_Zn-bd"/>
</dbReference>
<evidence type="ECO:0000313" key="15">
    <source>
        <dbReference type="EMBL" id="KAK9410607.1"/>
    </source>
</evidence>
<organism evidence="15 16">
    <name type="scientific">Crotalus adamanteus</name>
    <name type="common">Eastern diamondback rattlesnake</name>
    <dbReference type="NCBI Taxonomy" id="8729"/>
    <lineage>
        <taxon>Eukaryota</taxon>
        <taxon>Metazoa</taxon>
        <taxon>Chordata</taxon>
        <taxon>Craniata</taxon>
        <taxon>Vertebrata</taxon>
        <taxon>Euteleostomi</taxon>
        <taxon>Lepidosauria</taxon>
        <taxon>Squamata</taxon>
        <taxon>Bifurcata</taxon>
        <taxon>Unidentata</taxon>
        <taxon>Episquamata</taxon>
        <taxon>Toxicofera</taxon>
        <taxon>Serpentes</taxon>
        <taxon>Colubroidea</taxon>
        <taxon>Viperidae</taxon>
        <taxon>Crotalinae</taxon>
        <taxon>Crotalus</taxon>
    </lineage>
</organism>
<dbReference type="FunFam" id="3.30.160.60:FF:000145">
    <property type="entry name" value="Zinc finger protein 574"/>
    <property type="match status" value="1"/>
</dbReference>
<feature type="compositionally biased region" description="Basic and acidic residues" evidence="13">
    <location>
        <begin position="544"/>
        <end position="572"/>
    </location>
</feature>
<gene>
    <name evidence="15" type="ORF">NXF25_001782</name>
</gene>
<evidence type="ECO:0000256" key="5">
    <source>
        <dbReference type="ARBA" id="ARBA00022771"/>
    </source>
</evidence>
<evidence type="ECO:0000256" key="10">
    <source>
        <dbReference type="ARBA" id="ARBA00023163"/>
    </source>
</evidence>